<proteinExistence type="predicted"/>
<evidence type="ECO:0000313" key="2">
    <source>
        <dbReference type="EMBL" id="KAJ1119189.1"/>
    </source>
</evidence>
<keyword evidence="3" id="KW-1185">Reference proteome</keyword>
<protein>
    <submittedName>
        <fullName evidence="2">Uncharacterized protein</fullName>
    </submittedName>
</protein>
<name>A0AAV7NUN0_PLEWA</name>
<gene>
    <name evidence="2" type="ORF">NDU88_007375</name>
</gene>
<feature type="compositionally biased region" description="Basic and acidic residues" evidence="1">
    <location>
        <begin position="137"/>
        <end position="157"/>
    </location>
</feature>
<feature type="region of interest" description="Disordered" evidence="1">
    <location>
        <begin position="133"/>
        <end position="161"/>
    </location>
</feature>
<accession>A0AAV7NUN0</accession>
<dbReference type="Proteomes" id="UP001066276">
    <property type="component" value="Chromosome 8"/>
</dbReference>
<reference evidence="2" key="1">
    <citation type="journal article" date="2022" name="bioRxiv">
        <title>Sequencing and chromosome-scale assembly of the giantPleurodeles waltlgenome.</title>
        <authorList>
            <person name="Brown T."/>
            <person name="Elewa A."/>
            <person name="Iarovenko S."/>
            <person name="Subramanian E."/>
            <person name="Araus A.J."/>
            <person name="Petzold A."/>
            <person name="Susuki M."/>
            <person name="Suzuki K.-i.T."/>
            <person name="Hayashi T."/>
            <person name="Toyoda A."/>
            <person name="Oliveira C."/>
            <person name="Osipova E."/>
            <person name="Leigh N.D."/>
            <person name="Simon A."/>
            <person name="Yun M.H."/>
        </authorList>
    </citation>
    <scope>NUCLEOTIDE SEQUENCE</scope>
    <source>
        <strain evidence="2">20211129_DDA</strain>
        <tissue evidence="2">Liver</tissue>
    </source>
</reference>
<evidence type="ECO:0000256" key="1">
    <source>
        <dbReference type="SAM" id="MobiDB-lite"/>
    </source>
</evidence>
<organism evidence="2 3">
    <name type="scientific">Pleurodeles waltl</name>
    <name type="common">Iberian ribbed newt</name>
    <dbReference type="NCBI Taxonomy" id="8319"/>
    <lineage>
        <taxon>Eukaryota</taxon>
        <taxon>Metazoa</taxon>
        <taxon>Chordata</taxon>
        <taxon>Craniata</taxon>
        <taxon>Vertebrata</taxon>
        <taxon>Euteleostomi</taxon>
        <taxon>Amphibia</taxon>
        <taxon>Batrachia</taxon>
        <taxon>Caudata</taxon>
        <taxon>Salamandroidea</taxon>
        <taxon>Salamandridae</taxon>
        <taxon>Pleurodelinae</taxon>
        <taxon>Pleurodeles</taxon>
    </lineage>
</organism>
<dbReference type="EMBL" id="JANPWB010000012">
    <property type="protein sequence ID" value="KAJ1119189.1"/>
    <property type="molecule type" value="Genomic_DNA"/>
</dbReference>
<comment type="caution">
    <text evidence="2">The sequence shown here is derived from an EMBL/GenBank/DDBJ whole genome shotgun (WGS) entry which is preliminary data.</text>
</comment>
<sequence>MSEQPDGNNQVKVAGGDCYEAEDANIVRYWLEEKAASYTDFPSTRDFNKIMSALQWKTYDGGGGDGEKLGVSGENMEQMEDELELVYDVNSVELEERELRGSEYKRHLNGVNVEGRETTGQKSVFDILQKFGADGPHMQKERRQTSDKRYEEKEQRKTATLQTGGESWWSVWERQEKLFNIVNQSIHVEEITMDKDGVLGKSTNDENKKEQCKRDINDTGKNTMCGKEIQSEKRMIQIKKMIQAKKMKKAKICIKD</sequence>
<dbReference type="AlphaFoldDB" id="A0AAV7NUN0"/>
<evidence type="ECO:0000313" key="3">
    <source>
        <dbReference type="Proteomes" id="UP001066276"/>
    </source>
</evidence>